<protein>
    <submittedName>
        <fullName evidence="3">Double-strand break repair protein AddB</fullName>
    </submittedName>
</protein>
<dbReference type="AlphaFoldDB" id="A0A251WZH7"/>
<accession>A0A251WZH7</accession>
<name>A0A251WZH7_9RHOB</name>
<feature type="region of interest" description="Disordered" evidence="1">
    <location>
        <begin position="688"/>
        <end position="707"/>
    </location>
</feature>
<dbReference type="OrthoDB" id="9780606at2"/>
<dbReference type="InterPro" id="IPR038726">
    <property type="entry name" value="PDDEXK_AddAB-type"/>
</dbReference>
<comment type="caution">
    <text evidence="3">The sequence shown here is derived from an EMBL/GenBank/DDBJ whole genome shotgun (WGS) entry which is preliminary data.</text>
</comment>
<dbReference type="InterPro" id="IPR011335">
    <property type="entry name" value="Restrct_endonuc-II-like"/>
</dbReference>
<dbReference type="NCBIfam" id="TIGR02786">
    <property type="entry name" value="addB_alphas"/>
    <property type="match status" value="1"/>
</dbReference>
<dbReference type="Proteomes" id="UP000194664">
    <property type="component" value="Unassembled WGS sequence"/>
</dbReference>
<dbReference type="Pfam" id="PF12705">
    <property type="entry name" value="PDDEXK_1"/>
    <property type="match status" value="1"/>
</dbReference>
<evidence type="ECO:0000313" key="4">
    <source>
        <dbReference type="Proteomes" id="UP000194664"/>
    </source>
</evidence>
<dbReference type="EMBL" id="MSPP01000002">
    <property type="protein sequence ID" value="OUD09711.1"/>
    <property type="molecule type" value="Genomic_DNA"/>
</dbReference>
<evidence type="ECO:0000256" key="1">
    <source>
        <dbReference type="SAM" id="MobiDB-lite"/>
    </source>
</evidence>
<keyword evidence="4" id="KW-1185">Reference proteome</keyword>
<sequence>MFDPIDTPRVFGQPLGVDAAQSLVDGVLTRMSNQSPTELARVEIYLNTQRMKRRVAEVFMKRGAMLLPRLRLVTDLASDPISAKLPQPVAPLRRRLELSQFVSALLDKEPYLAPRSALFDLSNSLANLMDEMHGEGVPLQSVLDLDVSDRSGHWENAQKFIGIVQPFFDSALAAPDKESRQRMVIEQLVASWAETAPDHPIIVAGSTGSRGATSLFMEAVARLPQGAVILPGVDFDMSPDIWDAMTDRRKFEDHPQYRFKLFLDKMGMDVSQMTKWGDETSVDTLRNQVISLSLRPAPVTDQWLTDGPSLGDLTHAMDNVTLVEAPTPRTEAETIALRLRQAVSDGVTAALITPDRMLTRQVSAALDKWNIVADDSAGQPLHLSPPGRFIRLCGSLIFDRPTGETLLSVLKHPLAATGSDRGPHLRWTRELELHIRRFGPPYPTGETMRDLSTKDDDHREWADWVAQILDLALSGPKHGALIDHLNHHIALTELAAAGPTSGESELWKEAAGREATKTIAELRTHADAAGELSLHDYASMVSSILSAGVVRNPDNGHPNVLFWGTLEARVQSADLVILGGMNDGVWPETPTPDPWLNRDMRAKAGLLLPERRIGLSAHDYQQAVSAKEVWITRAVRSEEAETVPSRWINRLTNLLNGLPDQNGQIALEAMKQRGSEWVEKAIALAAPHGRGTPAKRPSPRPPVSARPKDLSITQIATLIRDPYAIYARKVLDLQPLDPLVPTADAPLKGTIIHAVLEQFIGEKNDPTAPDARDRLMQIAVEKLDTMCPWVVTRRLWLSALEKAADWFLQTEIERQKRGTPTYIEAWGEMMIPGLEFKIKGKADRIDETDNGEVILYDYKTGTPPNEKMQYYFDKQLIIEAAMVARGAFAAIGPKPAHDAEFIQIKAGAKPVRAPIATSGAPDKKRKDQLPDLSVDDEWDNFVKLIRAWGNPKRGYTAMMAAQTAAYGGDYDHLSRYGEWDLSQDPEPEDVT</sequence>
<dbReference type="SUPFAM" id="SSF52540">
    <property type="entry name" value="P-loop containing nucleoside triphosphate hydrolases"/>
    <property type="match status" value="1"/>
</dbReference>
<dbReference type="InterPro" id="IPR014153">
    <property type="entry name" value="Ds_break_AddB"/>
</dbReference>
<dbReference type="InterPro" id="IPR027417">
    <property type="entry name" value="P-loop_NTPase"/>
</dbReference>
<evidence type="ECO:0000259" key="2">
    <source>
        <dbReference type="Pfam" id="PF12705"/>
    </source>
</evidence>
<reference evidence="3 4" key="1">
    <citation type="submission" date="2016-12" db="EMBL/GenBank/DDBJ databases">
        <title>The draft genome sequence of HSLHS2.</title>
        <authorList>
            <person name="Hu D."/>
            <person name="Wang L."/>
            <person name="Shao Z."/>
        </authorList>
    </citation>
    <scope>NUCLEOTIDE SEQUENCE [LARGE SCALE GENOMIC DNA]</scope>
    <source>
        <strain evidence="3">MCCC 1A06712</strain>
    </source>
</reference>
<dbReference type="SUPFAM" id="SSF52980">
    <property type="entry name" value="Restriction endonuclease-like"/>
    <property type="match status" value="1"/>
</dbReference>
<evidence type="ECO:0000313" key="3">
    <source>
        <dbReference type="EMBL" id="OUD09711.1"/>
    </source>
</evidence>
<dbReference type="InterPro" id="IPR011604">
    <property type="entry name" value="PDDEXK-like_dom_sf"/>
</dbReference>
<dbReference type="RefSeq" id="WP_086451046.1">
    <property type="nucleotide sequence ID" value="NZ_MSPP01000002.1"/>
</dbReference>
<organism evidence="3 4">
    <name type="scientific">Marivivens niveibacter</name>
    <dbReference type="NCBI Taxonomy" id="1930667"/>
    <lineage>
        <taxon>Bacteria</taxon>
        <taxon>Pseudomonadati</taxon>
        <taxon>Pseudomonadota</taxon>
        <taxon>Alphaproteobacteria</taxon>
        <taxon>Rhodobacterales</taxon>
        <taxon>Paracoccaceae</taxon>
        <taxon>Marivivens group</taxon>
        <taxon>Marivivens</taxon>
    </lineage>
</organism>
<gene>
    <name evidence="3" type="ORF">BVC71_07715</name>
</gene>
<proteinExistence type="predicted"/>
<dbReference type="Gene3D" id="3.90.320.10">
    <property type="match status" value="1"/>
</dbReference>
<feature type="domain" description="PD-(D/E)XK endonuclease-like" evidence="2">
    <location>
        <begin position="710"/>
        <end position="917"/>
    </location>
</feature>